<protein>
    <recommendedName>
        <fullName evidence="11">t-SNARE coiled-coil homology domain-containing protein</fullName>
    </recommendedName>
</protein>
<evidence type="ECO:0000256" key="9">
    <source>
        <dbReference type="SAM" id="MobiDB-lite"/>
    </source>
</evidence>
<dbReference type="GO" id="GO:0006890">
    <property type="term" value="P:retrograde vesicle-mediated transport, Golgi to endoplasmic reticulum"/>
    <property type="evidence" value="ECO:0007669"/>
    <property type="project" value="TreeGrafter"/>
</dbReference>
<feature type="domain" description="T-SNARE coiled-coil homology" evidence="11">
    <location>
        <begin position="307"/>
        <end position="369"/>
    </location>
</feature>
<dbReference type="Proteomes" id="UP000317494">
    <property type="component" value="Unassembled WGS sequence"/>
</dbReference>
<keyword evidence="8 10" id="KW-0472">Membrane</keyword>
<evidence type="ECO:0000313" key="15">
    <source>
        <dbReference type="Proteomes" id="UP000320475"/>
    </source>
</evidence>
<dbReference type="PANTHER" id="PTHR15959">
    <property type="entry name" value="SYNTAXIN-18"/>
    <property type="match status" value="1"/>
</dbReference>
<dbReference type="InterPro" id="IPR000727">
    <property type="entry name" value="T_SNARE_dom"/>
</dbReference>
<evidence type="ECO:0000259" key="11">
    <source>
        <dbReference type="PROSITE" id="PS50192"/>
    </source>
</evidence>
<dbReference type="EMBL" id="QEAM01000105">
    <property type="protein sequence ID" value="TPX46405.1"/>
    <property type="molecule type" value="Genomic_DNA"/>
</dbReference>
<evidence type="ECO:0000256" key="7">
    <source>
        <dbReference type="ARBA" id="ARBA00023054"/>
    </source>
</evidence>
<keyword evidence="5" id="KW-0653">Protein transport</keyword>
<feature type="transmembrane region" description="Helical" evidence="10">
    <location>
        <begin position="378"/>
        <end position="398"/>
    </location>
</feature>
<dbReference type="AlphaFoldDB" id="A0A507DIR3"/>
<evidence type="ECO:0000313" key="13">
    <source>
        <dbReference type="EMBL" id="TPX51562.1"/>
    </source>
</evidence>
<dbReference type="GO" id="GO:0031201">
    <property type="term" value="C:SNARE complex"/>
    <property type="evidence" value="ECO:0007669"/>
    <property type="project" value="TreeGrafter"/>
</dbReference>
<dbReference type="PANTHER" id="PTHR15959:SF0">
    <property type="entry name" value="SYNTAXIN-18"/>
    <property type="match status" value="1"/>
</dbReference>
<keyword evidence="3" id="KW-0813">Transport</keyword>
<dbReference type="Proteomes" id="UP000320475">
    <property type="component" value="Unassembled WGS sequence"/>
</dbReference>
<evidence type="ECO:0000256" key="5">
    <source>
        <dbReference type="ARBA" id="ARBA00022927"/>
    </source>
</evidence>
<dbReference type="PROSITE" id="PS50192">
    <property type="entry name" value="T_SNARE"/>
    <property type="match status" value="1"/>
</dbReference>
<evidence type="ECO:0000256" key="6">
    <source>
        <dbReference type="ARBA" id="ARBA00022989"/>
    </source>
</evidence>
<comment type="caution">
    <text evidence="13">The sequence shown here is derived from an EMBL/GenBank/DDBJ whole genome shotgun (WGS) entry which is preliminary data.</text>
</comment>
<dbReference type="EMBL" id="QEAN01000052">
    <property type="protein sequence ID" value="TPX51562.1"/>
    <property type="molecule type" value="Genomic_DNA"/>
</dbReference>
<keyword evidence="7" id="KW-0175">Coiled coil</keyword>
<evidence type="ECO:0000313" key="14">
    <source>
        <dbReference type="Proteomes" id="UP000317494"/>
    </source>
</evidence>
<keyword evidence="4 10" id="KW-0812">Transmembrane</keyword>
<evidence type="ECO:0000256" key="3">
    <source>
        <dbReference type="ARBA" id="ARBA00022448"/>
    </source>
</evidence>
<evidence type="ECO:0000313" key="12">
    <source>
        <dbReference type="EMBL" id="TPX46405.1"/>
    </source>
</evidence>
<feature type="region of interest" description="Disordered" evidence="9">
    <location>
        <begin position="100"/>
        <end position="119"/>
    </location>
</feature>
<organism evidence="13 14">
    <name type="scientific">Synchytrium endobioticum</name>
    <dbReference type="NCBI Taxonomy" id="286115"/>
    <lineage>
        <taxon>Eukaryota</taxon>
        <taxon>Fungi</taxon>
        <taxon>Fungi incertae sedis</taxon>
        <taxon>Chytridiomycota</taxon>
        <taxon>Chytridiomycota incertae sedis</taxon>
        <taxon>Chytridiomycetes</taxon>
        <taxon>Synchytriales</taxon>
        <taxon>Synchytriaceae</taxon>
        <taxon>Synchytrium</taxon>
    </lineage>
</organism>
<dbReference type="GO" id="GO:0015031">
    <property type="term" value="P:protein transport"/>
    <property type="evidence" value="ECO:0007669"/>
    <property type="project" value="UniProtKB-KW"/>
</dbReference>
<keyword evidence="6 10" id="KW-1133">Transmembrane helix</keyword>
<reference evidence="14 15" key="1">
    <citation type="journal article" date="2019" name="Sci. Rep.">
        <title>Comparative genomics of chytrid fungi reveal insights into the obligate biotrophic and pathogenic lifestyle of Synchytrium endobioticum.</title>
        <authorList>
            <person name="van de Vossenberg B.T.L.H."/>
            <person name="Warris S."/>
            <person name="Nguyen H.D.T."/>
            <person name="van Gent-Pelzer M.P.E."/>
            <person name="Joly D.L."/>
            <person name="van de Geest H.C."/>
            <person name="Bonants P.J.M."/>
            <person name="Smith D.S."/>
            <person name="Levesque C.A."/>
            <person name="van der Lee T.A.J."/>
        </authorList>
    </citation>
    <scope>NUCLEOTIDE SEQUENCE [LARGE SCALE GENOMIC DNA]</scope>
    <source>
        <strain evidence="12 15">LEV6574</strain>
        <strain evidence="13 14">MB42</strain>
    </source>
</reference>
<accession>A0A507DIR3</accession>
<evidence type="ECO:0000256" key="10">
    <source>
        <dbReference type="SAM" id="Phobius"/>
    </source>
</evidence>
<evidence type="ECO:0000256" key="8">
    <source>
        <dbReference type="ARBA" id="ARBA00023136"/>
    </source>
</evidence>
<evidence type="ECO:0000256" key="2">
    <source>
        <dbReference type="ARBA" id="ARBA00009063"/>
    </source>
</evidence>
<keyword evidence="14" id="KW-1185">Reference proteome</keyword>
<dbReference type="STRING" id="286115.A0A507DIR3"/>
<comment type="similarity">
    <text evidence="2">Belongs to the syntaxin family.</text>
</comment>
<proteinExistence type="inferred from homology"/>
<dbReference type="Gene3D" id="1.20.5.110">
    <property type="match status" value="1"/>
</dbReference>
<gene>
    <name evidence="12" type="ORF">SeLEV6574_g03254</name>
    <name evidence="13" type="ORF">SeMB42_g01872</name>
</gene>
<evidence type="ECO:0000256" key="4">
    <source>
        <dbReference type="ARBA" id="ARBA00022692"/>
    </source>
</evidence>
<name>A0A507DIR3_9FUNG</name>
<dbReference type="VEuPathDB" id="FungiDB:SeMB42_g01872"/>
<sequence>MDLTLQFFNILASREAIVSKSSRIAEAFSPDHNLRSNVRASTLFKRPRRSSSVKNDFDSSAMAILTDISYLRDFLLSARRAYLNLPRARVLENEVEEDGMGRANGTTHTRKSPFPRQIPAHMNDRERDELETVSHTFVSACLKKIDGLQAQANALNSKDRGLISGAYLVALGVKEHRDSIIWLLQHQLAETSSILKTMQEKRVQTAIQKREGFRFHHDLRSPETMASKFSPQLPPSFAASGPNAFAFSISSVTSAAVSSLSSAAAKIQKGTTPSTSSDALDYKPPDVIESLTDDQLQVLQKENEHVLAELEGATDHVRLAAKSLREISELQNLLGRHLVAQAETINTIHTEAEQATQDMRDATKVLTSAKRTMGEARLWVIVFLLVASACLLFLDWWYS</sequence>
<comment type="subcellular location">
    <subcellularLocation>
        <location evidence="1">Membrane</location>
        <topology evidence="1">Single-pass type IV membrane protein</topology>
    </subcellularLocation>
</comment>
<dbReference type="GO" id="GO:0005783">
    <property type="term" value="C:endoplasmic reticulum"/>
    <property type="evidence" value="ECO:0007669"/>
    <property type="project" value="TreeGrafter"/>
</dbReference>
<dbReference type="OrthoDB" id="342981at2759"/>
<evidence type="ECO:0000256" key="1">
    <source>
        <dbReference type="ARBA" id="ARBA00004211"/>
    </source>
</evidence>